<comment type="subcellular location">
    <subcellularLocation>
        <location evidence="1">Membrane</location>
        <topology evidence="1">Multi-pass membrane protein</topology>
    </subcellularLocation>
</comment>
<proteinExistence type="predicted"/>
<dbReference type="InterPro" id="IPR011701">
    <property type="entry name" value="MFS"/>
</dbReference>
<evidence type="ECO:0000256" key="5">
    <source>
        <dbReference type="SAM" id="Phobius"/>
    </source>
</evidence>
<feature type="transmembrane region" description="Helical" evidence="5">
    <location>
        <begin position="12"/>
        <end position="34"/>
    </location>
</feature>
<dbReference type="PANTHER" id="PTHR42718">
    <property type="entry name" value="MAJOR FACILITATOR SUPERFAMILY MULTIDRUG TRANSPORTER MFSC"/>
    <property type="match status" value="1"/>
</dbReference>
<dbReference type="SUPFAM" id="SSF103473">
    <property type="entry name" value="MFS general substrate transporter"/>
    <property type="match status" value="1"/>
</dbReference>
<evidence type="ECO:0000313" key="8">
    <source>
        <dbReference type="Proteomes" id="UP000693952"/>
    </source>
</evidence>
<feature type="transmembrane region" description="Helical" evidence="5">
    <location>
        <begin position="165"/>
        <end position="183"/>
    </location>
</feature>
<dbReference type="PROSITE" id="PS50850">
    <property type="entry name" value="MFS"/>
    <property type="match status" value="1"/>
</dbReference>
<feature type="transmembrane region" description="Helical" evidence="5">
    <location>
        <begin position="268"/>
        <end position="287"/>
    </location>
</feature>
<keyword evidence="3 5" id="KW-1133">Transmembrane helix</keyword>
<feature type="transmembrane region" description="Helical" evidence="5">
    <location>
        <begin position="78"/>
        <end position="97"/>
    </location>
</feature>
<dbReference type="EMBL" id="CP077074">
    <property type="protein sequence ID" value="QXH43116.1"/>
    <property type="molecule type" value="Genomic_DNA"/>
</dbReference>
<evidence type="ECO:0000313" key="7">
    <source>
        <dbReference type="EMBL" id="QXH43116.1"/>
    </source>
</evidence>
<feature type="domain" description="Major facilitator superfamily (MFS) profile" evidence="6">
    <location>
        <begin position="12"/>
        <end position="497"/>
    </location>
</feature>
<feature type="transmembrane region" description="Helical" evidence="5">
    <location>
        <begin position="332"/>
        <end position="355"/>
    </location>
</feature>
<name>A0ABX8MV85_9PSED</name>
<sequence length="511" mass="53142">MSAIASSRNRIALMAVCLSATMLGLEITSIPAILPTLEHTLAADFRQLQWIMNAYTIAMCAMLIAMGALADRYGRKRLFMLNVAAFGVASLVCGLASNAPLLIAARFGQGVSAAGMLACQVAILSQQFREGPERGVAFSCWGVVFGLGLGTGPVVGGAILAASSWQWVFLIHGVLALLTLALTQRGVQESADPHTTGIDIGGMITLPLAVFGCVYLITQGQELGLGSAGARGVLAASLACLLLFVVIERRAERPIFDFKAFGIRHFSGALLGACAMNFSFWPFIIYFPLYLQSALGYDGVQSGLIVLTYTLPICLVPPLAEKMLAKRGPGWVIPLGMFAIALGFGLLGLAVTTSYAGWASLLPGCLLAGAGVGLTTTCVTNTATGALPAERAGMASGMEFSARMISLSINIAVMGLILGLGVSWSLEQSLAPLGVQAGRALVDAICAGNFTAAEALGVPIDLARHALMQGIGWVLGYGASATLVLALLALRVFGKYRPRTLSPIADLAKGD</sequence>
<feature type="transmembrane region" description="Helical" evidence="5">
    <location>
        <begin position="229"/>
        <end position="247"/>
    </location>
</feature>
<dbReference type="InterPro" id="IPR036259">
    <property type="entry name" value="MFS_trans_sf"/>
</dbReference>
<dbReference type="InterPro" id="IPR001958">
    <property type="entry name" value="Tet-R_TetA/multi-R_MdtG-like"/>
</dbReference>
<dbReference type="Proteomes" id="UP000693952">
    <property type="component" value="Chromosome"/>
</dbReference>
<keyword evidence="8" id="KW-1185">Reference proteome</keyword>
<evidence type="ECO:0000259" key="6">
    <source>
        <dbReference type="PROSITE" id="PS50850"/>
    </source>
</evidence>
<organism evidence="7 8">
    <name type="scientific">Pseudomonas sessilinigenes</name>
    <dbReference type="NCBI Taxonomy" id="658629"/>
    <lineage>
        <taxon>Bacteria</taxon>
        <taxon>Pseudomonadati</taxon>
        <taxon>Pseudomonadota</taxon>
        <taxon>Gammaproteobacteria</taxon>
        <taxon>Pseudomonadales</taxon>
        <taxon>Pseudomonadaceae</taxon>
        <taxon>Pseudomonas</taxon>
    </lineage>
</organism>
<feature type="transmembrane region" description="Helical" evidence="5">
    <location>
        <begin position="54"/>
        <end position="71"/>
    </location>
</feature>
<dbReference type="InterPro" id="IPR020846">
    <property type="entry name" value="MFS_dom"/>
</dbReference>
<dbReference type="PRINTS" id="PR01035">
    <property type="entry name" value="TCRTETA"/>
</dbReference>
<gene>
    <name evidence="7" type="ORF">KSS89_13130</name>
</gene>
<feature type="transmembrane region" description="Helical" evidence="5">
    <location>
        <begin position="103"/>
        <end position="124"/>
    </location>
</feature>
<feature type="transmembrane region" description="Helical" evidence="5">
    <location>
        <begin position="195"/>
        <end position="217"/>
    </location>
</feature>
<dbReference type="RefSeq" id="WP_178083958.1">
    <property type="nucleotide sequence ID" value="NZ_CP027706.1"/>
</dbReference>
<keyword evidence="4 5" id="KW-0472">Membrane</keyword>
<dbReference type="Pfam" id="PF07690">
    <property type="entry name" value="MFS_1"/>
    <property type="match status" value="1"/>
</dbReference>
<keyword evidence="2 5" id="KW-0812">Transmembrane</keyword>
<accession>A0ABX8MV85</accession>
<reference evidence="7" key="1">
    <citation type="submission" date="2021-06" db="EMBL/GenBank/DDBJ databases">
        <title>Updating the genus Pseudomonas: Description of 43 new species and partition of the Pseudomonas putida group.</title>
        <authorList>
            <person name="Girard L."/>
            <person name="Lood C."/>
            <person name="Vandamme P."/>
            <person name="Rokni-Zadeh H."/>
            <person name="van Noort V."/>
            <person name="Hofte M."/>
            <person name="Lavigne R."/>
            <person name="De Mot R."/>
        </authorList>
    </citation>
    <scope>NUCLEOTIDE SEQUENCE</scope>
    <source>
        <strain evidence="7">CMR12a</strain>
    </source>
</reference>
<feature type="transmembrane region" description="Helical" evidence="5">
    <location>
        <begin position="471"/>
        <end position="493"/>
    </location>
</feature>
<evidence type="ECO:0000256" key="2">
    <source>
        <dbReference type="ARBA" id="ARBA00022692"/>
    </source>
</evidence>
<dbReference type="Gene3D" id="1.20.1250.20">
    <property type="entry name" value="MFS general substrate transporter like domains"/>
    <property type="match status" value="1"/>
</dbReference>
<feature type="transmembrane region" description="Helical" evidence="5">
    <location>
        <begin position="136"/>
        <end position="159"/>
    </location>
</feature>
<evidence type="ECO:0000256" key="1">
    <source>
        <dbReference type="ARBA" id="ARBA00004141"/>
    </source>
</evidence>
<feature type="transmembrane region" description="Helical" evidence="5">
    <location>
        <begin position="404"/>
        <end position="426"/>
    </location>
</feature>
<feature type="transmembrane region" description="Helical" evidence="5">
    <location>
        <begin position="299"/>
        <end position="320"/>
    </location>
</feature>
<dbReference type="PANTHER" id="PTHR42718:SF49">
    <property type="entry name" value="EXPORT PROTEIN"/>
    <property type="match status" value="1"/>
</dbReference>
<feature type="transmembrane region" description="Helical" evidence="5">
    <location>
        <begin position="361"/>
        <end position="383"/>
    </location>
</feature>
<dbReference type="CDD" id="cd17321">
    <property type="entry name" value="MFS_MMR_MDR_like"/>
    <property type="match status" value="1"/>
</dbReference>
<evidence type="ECO:0000256" key="3">
    <source>
        <dbReference type="ARBA" id="ARBA00022989"/>
    </source>
</evidence>
<evidence type="ECO:0000256" key="4">
    <source>
        <dbReference type="ARBA" id="ARBA00023136"/>
    </source>
</evidence>
<dbReference type="Gene3D" id="1.20.1720.10">
    <property type="entry name" value="Multidrug resistance protein D"/>
    <property type="match status" value="1"/>
</dbReference>
<protein>
    <submittedName>
        <fullName evidence="7">MFS transporter</fullName>
    </submittedName>
</protein>